<dbReference type="AlphaFoldDB" id="A0A2H0X9F5"/>
<name>A0A2H0X9F5_UNCKA</name>
<organism evidence="2 3">
    <name type="scientific">candidate division WWE3 bacterium CG08_land_8_20_14_0_20_41_15</name>
    <dbReference type="NCBI Taxonomy" id="1975086"/>
    <lineage>
        <taxon>Bacteria</taxon>
        <taxon>Katanobacteria</taxon>
    </lineage>
</organism>
<sequence>MKLIIDSSKRDETVIKINEKEYREGGKTLPSLSKILKDQKLTLPEFESISAFKGPGSFTGLRVGCAIVNSINYGLGRLSSFQDLVFPEYGKEPNISTPKSPTR</sequence>
<dbReference type="EMBL" id="PEYV01000033">
    <property type="protein sequence ID" value="PIS21556.1"/>
    <property type="molecule type" value="Genomic_DNA"/>
</dbReference>
<proteinExistence type="predicted"/>
<protein>
    <recommendedName>
        <fullName evidence="1">Gcp-like domain-containing protein</fullName>
    </recommendedName>
</protein>
<dbReference type="InterPro" id="IPR000905">
    <property type="entry name" value="Gcp-like_dom"/>
</dbReference>
<dbReference type="Gene3D" id="3.30.420.40">
    <property type="match status" value="1"/>
</dbReference>
<accession>A0A2H0X9F5</accession>
<dbReference type="Proteomes" id="UP000231098">
    <property type="component" value="Unassembled WGS sequence"/>
</dbReference>
<evidence type="ECO:0000313" key="3">
    <source>
        <dbReference type="Proteomes" id="UP000231098"/>
    </source>
</evidence>
<dbReference type="Pfam" id="PF00814">
    <property type="entry name" value="TsaD"/>
    <property type="match status" value="1"/>
</dbReference>
<dbReference type="SUPFAM" id="SSF53067">
    <property type="entry name" value="Actin-like ATPase domain"/>
    <property type="match status" value="1"/>
</dbReference>
<comment type="caution">
    <text evidence="2">The sequence shown here is derived from an EMBL/GenBank/DDBJ whole genome shotgun (WGS) entry which is preliminary data.</text>
</comment>
<evidence type="ECO:0000313" key="2">
    <source>
        <dbReference type="EMBL" id="PIS21556.1"/>
    </source>
</evidence>
<reference evidence="3" key="1">
    <citation type="submission" date="2017-09" db="EMBL/GenBank/DDBJ databases">
        <title>Depth-based differentiation of microbial function through sediment-hosted aquifers and enrichment of novel symbionts in the deep terrestrial subsurface.</title>
        <authorList>
            <person name="Probst A.J."/>
            <person name="Ladd B."/>
            <person name="Jarett J.K."/>
            <person name="Geller-Mcgrath D.E."/>
            <person name="Sieber C.M.K."/>
            <person name="Emerson J.B."/>
            <person name="Anantharaman K."/>
            <person name="Thomas B.C."/>
            <person name="Malmstrom R."/>
            <person name="Stieglmeier M."/>
            <person name="Klingl A."/>
            <person name="Woyke T."/>
            <person name="Ryan C.M."/>
            <person name="Banfield J.F."/>
        </authorList>
    </citation>
    <scope>NUCLEOTIDE SEQUENCE [LARGE SCALE GENOMIC DNA]</scope>
</reference>
<gene>
    <name evidence="2" type="ORF">COT51_02115</name>
</gene>
<feature type="domain" description="Gcp-like" evidence="1">
    <location>
        <begin position="29"/>
        <end position="76"/>
    </location>
</feature>
<dbReference type="InterPro" id="IPR043129">
    <property type="entry name" value="ATPase_NBD"/>
</dbReference>
<evidence type="ECO:0000259" key="1">
    <source>
        <dbReference type="Pfam" id="PF00814"/>
    </source>
</evidence>